<evidence type="ECO:0000313" key="2">
    <source>
        <dbReference type="EMBL" id="WVZ12608.1"/>
    </source>
</evidence>
<dbReference type="InterPro" id="IPR023201">
    <property type="entry name" value="SecY_dom_sf"/>
</dbReference>
<dbReference type="GO" id="GO:0009535">
    <property type="term" value="C:chloroplast thylakoid membrane"/>
    <property type="evidence" value="ECO:0007669"/>
    <property type="project" value="UniProtKB-SubCell"/>
</dbReference>
<dbReference type="EMBL" id="CP144696">
    <property type="protein sequence ID" value="WVZ12608.1"/>
    <property type="molecule type" value="Genomic_DNA"/>
</dbReference>
<dbReference type="PANTHER" id="PTHR10906">
    <property type="entry name" value="SECY/SEC61-ALPHA FAMILY MEMBER"/>
    <property type="match status" value="1"/>
</dbReference>
<keyword evidence="3" id="KW-1185">Reference proteome</keyword>
<dbReference type="Proteomes" id="UP001374535">
    <property type="component" value="Chromosome 5"/>
</dbReference>
<evidence type="ECO:0000313" key="3">
    <source>
        <dbReference type="Proteomes" id="UP001374535"/>
    </source>
</evidence>
<evidence type="ECO:0000256" key="1">
    <source>
        <dbReference type="ARBA" id="ARBA00004454"/>
    </source>
</evidence>
<dbReference type="AlphaFoldDB" id="A0AAQ3NQE6"/>
<comment type="subcellular location">
    <subcellularLocation>
        <location evidence="1">Plastid</location>
        <location evidence="1">Chloroplast thylakoid membrane</location>
        <topology evidence="1">Multi-pass membrane protein</topology>
    </subcellularLocation>
</comment>
<proteinExistence type="predicted"/>
<dbReference type="GO" id="GO:0015031">
    <property type="term" value="P:protein transport"/>
    <property type="evidence" value="ECO:0007669"/>
    <property type="project" value="InterPro"/>
</dbReference>
<name>A0AAQ3NQE6_VIGMU</name>
<dbReference type="InterPro" id="IPR002208">
    <property type="entry name" value="SecY/SEC61-alpha"/>
</dbReference>
<dbReference type="SUPFAM" id="SSF103491">
    <property type="entry name" value="Preprotein translocase SecY subunit"/>
    <property type="match status" value="1"/>
</dbReference>
<gene>
    <name evidence="2" type="ORF">V8G54_017138</name>
</gene>
<dbReference type="Gene3D" id="1.10.3370.10">
    <property type="entry name" value="SecY subunit domain"/>
    <property type="match status" value="1"/>
</dbReference>
<accession>A0AAQ3NQE6</accession>
<reference evidence="2 3" key="1">
    <citation type="journal article" date="2023" name="Life. Sci Alliance">
        <title>Evolutionary insights into 3D genome organization and epigenetic landscape of Vigna mungo.</title>
        <authorList>
            <person name="Junaid A."/>
            <person name="Singh B."/>
            <person name="Bhatia S."/>
        </authorList>
    </citation>
    <scope>NUCLEOTIDE SEQUENCE [LARGE SCALE GENOMIC DNA]</scope>
    <source>
        <strain evidence="2">Urdbean</strain>
    </source>
</reference>
<protein>
    <submittedName>
        <fullName evidence="2">Uncharacterized protein</fullName>
    </submittedName>
</protein>
<organism evidence="2 3">
    <name type="scientific">Vigna mungo</name>
    <name type="common">Black gram</name>
    <name type="synonym">Phaseolus mungo</name>
    <dbReference type="NCBI Taxonomy" id="3915"/>
    <lineage>
        <taxon>Eukaryota</taxon>
        <taxon>Viridiplantae</taxon>
        <taxon>Streptophyta</taxon>
        <taxon>Embryophyta</taxon>
        <taxon>Tracheophyta</taxon>
        <taxon>Spermatophyta</taxon>
        <taxon>Magnoliopsida</taxon>
        <taxon>eudicotyledons</taxon>
        <taxon>Gunneridae</taxon>
        <taxon>Pentapetalae</taxon>
        <taxon>rosids</taxon>
        <taxon>fabids</taxon>
        <taxon>Fabales</taxon>
        <taxon>Fabaceae</taxon>
        <taxon>Papilionoideae</taxon>
        <taxon>50 kb inversion clade</taxon>
        <taxon>NPAAA clade</taxon>
        <taxon>indigoferoid/millettioid clade</taxon>
        <taxon>Phaseoleae</taxon>
        <taxon>Vigna</taxon>
    </lineage>
</organism>
<sequence length="288" mass="32898">MNHPNRELHRQRDNPCRHCAKLQGHHLLQPTKNHKEIQKNPKSKKPKIAPLFASIGHRECFLTQLEASFLCWLHFLPNHNLHFAAPQSSSLVELVWLRVGLPLPGLSESQALQNLKEERDAAVKQTRQLQQELSDSVLFDSLRRLQLMELSDLFSTLEASIGHLHVVRESDSSVDGTYSIPLLFEKVPEINQEESQWTDCETRNAINSIYQNLDKLDAYISLLGFVYPILEPEEQSQAFNIINQFNLADMAINPFHALFYLVFMLSACALFSKTWIEVSGSSARDVAK</sequence>